<organism evidence="1 2">
    <name type="scientific">Sinorhizobium meliloti CCNWSX0020</name>
    <dbReference type="NCBI Taxonomy" id="1107881"/>
    <lineage>
        <taxon>Bacteria</taxon>
        <taxon>Pseudomonadati</taxon>
        <taxon>Pseudomonadota</taxon>
        <taxon>Alphaproteobacteria</taxon>
        <taxon>Hyphomicrobiales</taxon>
        <taxon>Rhizobiaceae</taxon>
        <taxon>Sinorhizobium/Ensifer group</taxon>
        <taxon>Sinorhizobium</taxon>
    </lineage>
</organism>
<evidence type="ECO:0000313" key="2">
    <source>
        <dbReference type="Proteomes" id="UP000004038"/>
    </source>
</evidence>
<gene>
    <name evidence="1" type="ORF">SM0020_11540</name>
</gene>
<dbReference type="EMBL" id="AGVV01000017">
    <property type="protein sequence ID" value="EHK77901.1"/>
    <property type="molecule type" value="Genomic_DNA"/>
</dbReference>
<dbReference type="Proteomes" id="UP000004038">
    <property type="component" value="Unassembled WGS sequence"/>
</dbReference>
<accession>H0FYM4</accession>
<name>H0FYM4_RHIML</name>
<evidence type="ECO:0000313" key="1">
    <source>
        <dbReference type="EMBL" id="EHK77901.1"/>
    </source>
</evidence>
<sequence>MGLIAMSKRDLQRIEVLSQVIELDSKQVEWKDVRASTVAGAALRGGRHLEIRSETWLLSPTA</sequence>
<protein>
    <submittedName>
        <fullName evidence="1">Uncharacterized protein</fullName>
    </submittedName>
</protein>
<dbReference type="AlphaFoldDB" id="H0FYM4"/>
<reference evidence="1 2" key="1">
    <citation type="journal article" date="2012" name="J. Bacteriol.">
        <title>Draft Genome Sequence of Sinorhizobium meliloti CCNWSX0020, a Nitrogen-Fixing Symbiont with Copper Tolerance Capability Isolated from Lead-Zinc Mine Tailings.</title>
        <authorList>
            <person name="Li Z."/>
            <person name="Ma Z."/>
            <person name="Hao X."/>
            <person name="Wei G."/>
        </authorList>
    </citation>
    <scope>NUCLEOTIDE SEQUENCE [LARGE SCALE GENOMIC DNA]</scope>
    <source>
        <strain evidence="1 2">CCNWSX0020</strain>
    </source>
</reference>
<proteinExistence type="predicted"/>